<dbReference type="Proteomes" id="UP001619911">
    <property type="component" value="Unassembled WGS sequence"/>
</dbReference>
<organism evidence="2 3">
    <name type="scientific">Bacillus lumedeiriae</name>
    <dbReference type="NCBI Taxonomy" id="3058829"/>
    <lineage>
        <taxon>Bacteria</taxon>
        <taxon>Bacillati</taxon>
        <taxon>Bacillota</taxon>
        <taxon>Bacilli</taxon>
        <taxon>Bacillales</taxon>
        <taxon>Bacillaceae</taxon>
        <taxon>Bacillus</taxon>
    </lineage>
</organism>
<dbReference type="Pfam" id="PF11575">
    <property type="entry name" value="FhuF_C"/>
    <property type="match status" value="1"/>
</dbReference>
<comment type="caution">
    <text evidence="2">The sequence shown here is derived from an EMBL/GenBank/DDBJ whole genome shotgun (WGS) entry which is preliminary data.</text>
</comment>
<reference evidence="2 3" key="1">
    <citation type="submission" date="2023-07" db="EMBL/GenBank/DDBJ databases">
        <title>Bacillus lucianemedeirus sp. nov, a new species isolated from an immunobiological production facility.</title>
        <authorList>
            <person name="Costa L.V."/>
            <person name="Miranda R.V.S.L."/>
            <person name="Brandao M.L.L."/>
            <person name="Reis C.M.F."/>
            <person name="Frazao A.M."/>
            <person name="Cruz F.V."/>
            <person name="Baio P.V.P."/>
            <person name="Veras J.F.C."/>
            <person name="Ramos J.N."/>
            <person name="Vieira V."/>
        </authorList>
    </citation>
    <scope>NUCLEOTIDE SEQUENCE [LARGE SCALE GENOMIC DNA]</scope>
    <source>
        <strain evidence="2 3">B190/17</strain>
    </source>
</reference>
<proteinExistence type="predicted"/>
<evidence type="ECO:0000313" key="2">
    <source>
        <dbReference type="EMBL" id="MFK2826471.1"/>
    </source>
</evidence>
<name>A0ABW8IAD7_9BACI</name>
<feature type="domain" description="Ferric siderophore reductase C-terminal" evidence="1">
    <location>
        <begin position="214"/>
        <end position="236"/>
    </location>
</feature>
<evidence type="ECO:0000313" key="3">
    <source>
        <dbReference type="Proteomes" id="UP001619911"/>
    </source>
</evidence>
<dbReference type="InterPro" id="IPR024726">
    <property type="entry name" value="FhuF_C"/>
</dbReference>
<protein>
    <submittedName>
        <fullName evidence="2">IucA/IucC family C-terminal-domain containing protein</fullName>
    </submittedName>
</protein>
<gene>
    <name evidence="2" type="ORF">QYG89_12485</name>
</gene>
<keyword evidence="3" id="KW-1185">Reference proteome</keyword>
<dbReference type="RefSeq" id="WP_404317832.1">
    <property type="nucleotide sequence ID" value="NZ_JAUIYO010000011.1"/>
</dbReference>
<accession>A0ABW8IAD7</accession>
<sequence length="246" mass="28296">MWTQEEKKLLAERFRFLVDESLHIEAVKLTDMIDEDALGDFLKKEASQIGSDQLKVAASIFMKRYAFLLVGALASWSFFRKLPALRSEKVCLTTHEKNGNWMLEFAVGSELSANNDPKEWLSHMGKVVEALRKTTKLPNLVAWENVAIYIFWLYETVAEDEAFSSVRVRAKADFDWLLSDEQASSFGDYHANPLARYDRTKIQVKGRDEKIKVRKTCCFNYLLDKPGAKNCKTCPKVCVPVNREKR</sequence>
<dbReference type="EMBL" id="JAUIYO010000011">
    <property type="protein sequence ID" value="MFK2826471.1"/>
    <property type="molecule type" value="Genomic_DNA"/>
</dbReference>
<evidence type="ECO:0000259" key="1">
    <source>
        <dbReference type="Pfam" id="PF11575"/>
    </source>
</evidence>